<comment type="subcellular location">
    <subcellularLocation>
        <location evidence="1">Nucleus</location>
    </subcellularLocation>
</comment>
<gene>
    <name evidence="16" type="primary">cwf3</name>
    <name evidence="15" type="ORF">SJAG_00859</name>
</gene>
<dbReference type="AlphaFoldDB" id="B6JWT4"/>
<dbReference type="HOGENOM" id="CLU_007736_0_0_1"/>
<feature type="domain" description="Pre-mRNA-splicing factor Syf1-like N-terminal HAT-repeats" evidence="14">
    <location>
        <begin position="17"/>
        <end position="175"/>
    </location>
</feature>
<protein>
    <recommendedName>
        <fullName evidence="9">Pre-mRNA-splicing factor SYF1</fullName>
    </recommendedName>
    <alternativeName>
        <fullName evidence="10">Pre-mRNA-splicing factor syf1</fullName>
    </alternativeName>
</protein>
<dbReference type="EMBL" id="KE651166">
    <property type="protein sequence ID" value="EEB05835.1"/>
    <property type="molecule type" value="Genomic_DNA"/>
</dbReference>
<evidence type="ECO:0000313" key="15">
    <source>
        <dbReference type="EMBL" id="EEB05835.1"/>
    </source>
</evidence>
<feature type="region of interest" description="Disordered" evidence="11">
    <location>
        <begin position="774"/>
        <end position="807"/>
    </location>
</feature>
<dbReference type="InterPro" id="IPR055430">
    <property type="entry name" value="HAT_Syf1_CNRKL1_C"/>
</dbReference>
<dbReference type="Pfam" id="PF23233">
    <property type="entry name" value="HAT_Syf1_CNRKL1_N"/>
    <property type="match status" value="1"/>
</dbReference>
<dbReference type="JaponicusDB" id="SJAG_00859">
    <property type="gene designation" value="cwf3"/>
</dbReference>
<dbReference type="STRING" id="402676.B6JWT4"/>
<evidence type="ECO:0000256" key="8">
    <source>
        <dbReference type="ARBA" id="ARBA00037272"/>
    </source>
</evidence>
<evidence type="ECO:0000256" key="6">
    <source>
        <dbReference type="ARBA" id="ARBA00023187"/>
    </source>
</evidence>
<dbReference type="FunFam" id="1.25.40.10:FF:000137">
    <property type="entry name" value="Pre-mRNA-splicing factor syf1"/>
    <property type="match status" value="1"/>
</dbReference>
<comment type="function">
    <text evidence="8">Involved in pre-mRNA splicing and cell cycle progression.</text>
</comment>
<evidence type="ECO:0000256" key="3">
    <source>
        <dbReference type="ARBA" id="ARBA00022664"/>
    </source>
</evidence>
<dbReference type="GeneID" id="7051951"/>
<dbReference type="Proteomes" id="UP000001744">
    <property type="component" value="Unassembled WGS sequence"/>
</dbReference>
<evidence type="ECO:0000256" key="10">
    <source>
        <dbReference type="ARBA" id="ARBA00067212"/>
    </source>
</evidence>
<dbReference type="InterPro" id="IPR045075">
    <property type="entry name" value="Syf1-like"/>
</dbReference>
<feature type="domain" description="Pre-mRNA-splicing factor Syf1/CRNKL1-like C-terminal HAT-repeats" evidence="13">
    <location>
        <begin position="382"/>
        <end position="759"/>
    </location>
</feature>
<evidence type="ECO:0000256" key="2">
    <source>
        <dbReference type="ARBA" id="ARBA00008644"/>
    </source>
</evidence>
<name>B6JWT4_SCHJY</name>
<dbReference type="GO" id="GO:0071007">
    <property type="term" value="C:U2-type catalytic step 2 spliceosome"/>
    <property type="evidence" value="ECO:0000318"/>
    <property type="project" value="GO_Central"/>
</dbReference>
<reference evidence="15 17" key="1">
    <citation type="journal article" date="2011" name="Science">
        <title>Comparative functional genomics of the fission yeasts.</title>
        <authorList>
            <person name="Rhind N."/>
            <person name="Chen Z."/>
            <person name="Yassour M."/>
            <person name="Thompson D.A."/>
            <person name="Haas B.J."/>
            <person name="Habib N."/>
            <person name="Wapinski I."/>
            <person name="Roy S."/>
            <person name="Lin M.F."/>
            <person name="Heiman D.I."/>
            <person name="Young S.K."/>
            <person name="Furuya K."/>
            <person name="Guo Y."/>
            <person name="Pidoux A."/>
            <person name="Chen H.M."/>
            <person name="Robbertse B."/>
            <person name="Goldberg J.M."/>
            <person name="Aoki K."/>
            <person name="Bayne E.H."/>
            <person name="Berlin A.M."/>
            <person name="Desjardins C.A."/>
            <person name="Dobbs E."/>
            <person name="Dukaj L."/>
            <person name="Fan L."/>
            <person name="FitzGerald M.G."/>
            <person name="French C."/>
            <person name="Gujja S."/>
            <person name="Hansen K."/>
            <person name="Keifenheim D."/>
            <person name="Levin J.Z."/>
            <person name="Mosher R.A."/>
            <person name="Mueller C.A."/>
            <person name="Pfiffner J."/>
            <person name="Priest M."/>
            <person name="Russ C."/>
            <person name="Smialowska A."/>
            <person name="Swoboda P."/>
            <person name="Sykes S.M."/>
            <person name="Vaughn M."/>
            <person name="Vengrova S."/>
            <person name="Yoder R."/>
            <person name="Zeng Q."/>
            <person name="Allshire R."/>
            <person name="Baulcombe D."/>
            <person name="Birren B.W."/>
            <person name="Brown W."/>
            <person name="Ekwall K."/>
            <person name="Kellis M."/>
            <person name="Leatherwood J."/>
            <person name="Levin H."/>
            <person name="Margalit H."/>
            <person name="Martienssen R."/>
            <person name="Nieduszynski C.A."/>
            <person name="Spatafora J.W."/>
            <person name="Friedman N."/>
            <person name="Dalgaard J.Z."/>
            <person name="Baumann P."/>
            <person name="Niki H."/>
            <person name="Regev A."/>
            <person name="Nusbaum C."/>
        </authorList>
    </citation>
    <scope>NUCLEOTIDE SEQUENCE [LARGE SCALE GENOMIC DNA]</scope>
    <source>
        <strain evidence="17">yFS275 / FY16936</strain>
    </source>
</reference>
<dbReference type="Gene3D" id="1.25.40.10">
    <property type="entry name" value="Tetratricopeptide repeat domain"/>
    <property type="match status" value="4"/>
</dbReference>
<accession>B6JWT4</accession>
<keyword evidence="3" id="KW-0507">mRNA processing</keyword>
<dbReference type="GO" id="GO:0071014">
    <property type="term" value="C:post-mRNA release spliceosomal complex"/>
    <property type="evidence" value="ECO:0000318"/>
    <property type="project" value="GO_Central"/>
</dbReference>
<keyword evidence="4" id="KW-0747">Spliceosome</keyword>
<keyword evidence="5" id="KW-0677">Repeat</keyword>
<evidence type="ECO:0000256" key="1">
    <source>
        <dbReference type="ARBA" id="ARBA00004123"/>
    </source>
</evidence>
<dbReference type="eggNOG" id="KOG2047">
    <property type="taxonomic scope" value="Eukaryota"/>
</dbReference>
<evidence type="ECO:0000259" key="13">
    <source>
        <dbReference type="Pfam" id="PF23231"/>
    </source>
</evidence>
<dbReference type="GO" id="GO:0000398">
    <property type="term" value="P:mRNA splicing, via spliceosome"/>
    <property type="evidence" value="ECO:0000318"/>
    <property type="project" value="GO_Central"/>
</dbReference>
<dbReference type="InterPro" id="IPR055433">
    <property type="entry name" value="HAT_Syf1-like_N"/>
</dbReference>
<dbReference type="Pfam" id="PF23220">
    <property type="entry name" value="HAT_Syf1_M"/>
    <property type="match status" value="1"/>
</dbReference>
<evidence type="ECO:0000256" key="9">
    <source>
        <dbReference type="ARBA" id="ARBA00039472"/>
    </source>
</evidence>
<evidence type="ECO:0000256" key="11">
    <source>
        <dbReference type="SAM" id="MobiDB-lite"/>
    </source>
</evidence>
<dbReference type="PANTHER" id="PTHR11246:SF5">
    <property type="entry name" value="PRE-MRNA-SPLICING FACTOR SYF1"/>
    <property type="match status" value="1"/>
</dbReference>
<dbReference type="SMART" id="SM00386">
    <property type="entry name" value="HAT"/>
    <property type="match status" value="12"/>
</dbReference>
<dbReference type="VEuPathDB" id="FungiDB:SJAG_00859"/>
<dbReference type="OMA" id="PDKIKFY"/>
<dbReference type="InterPro" id="IPR003107">
    <property type="entry name" value="HAT"/>
</dbReference>
<keyword evidence="7" id="KW-0539">Nucleus</keyword>
<feature type="compositionally biased region" description="Polar residues" evidence="11">
    <location>
        <begin position="776"/>
        <end position="797"/>
    </location>
</feature>
<dbReference type="Pfam" id="PF23231">
    <property type="entry name" value="HAT_Syf1_CNRKL1_C"/>
    <property type="match status" value="1"/>
</dbReference>
<sequence>MNDSNDVLVDVSLIEAKDEPFELELLRNPFSLKAWLRYLTANESSSFLKRVFLYERACNDLPGSYKLWKQYLELRIQHITQVPVFGFVDDYEAVNNCFRKALVLLHRFPVIWEMYLKFLMLQANVTDTRKAFDEALRALPVAQHDRIWELYKDYAISIGGPFCVHVLRRYVCVEPRAIEDFIEELVHMEMWNDAVHEYLNILNRPVFLSTKRKSNYQIWSEFSELLVKHPREIQNINVEEVLRAGIKRFTDQAGRLYTTLARYFIRMGLYEKARDIFMEGITTVVTVRDFTFVFDAAVEFEEQWVTHLMERAETNNVNDVELDFQLLRLENLLNQRPFYVNDVLLRQNVHNASEWQRRVELHGEDAEAVLSVYTKALSSIKPSQAVGDFVGLWTNFAMFFEKLDDLENARIIFEKATKVPFKSVNDLAQIWIDWAEMELRQNNFDRARSLVAQATKGPKHSTVSFFDESLSPQARLHKSAKLWLFYLDLEESVGTLESTRALYERMFELKIATPQVVVNYANLLEENQFFEDSFKVYERGVALFSYPVAFELWNLYLTKFVQRYKGQRLERARDLFEQALDNCPEKFAKPLYLLYAEYEETYGKARKSLSILEKASTAVVPEERKNVFDIWLVKATVNFGIAAARPIYEKAIEILPDAQVKEMCLRYAELEIKLGEIDRARAIFIHGSQYCDPRVESDYWEKWQDFEIKYGNAEETVKDMLRIKRSVLAKFNSDVAFIAKQAAVLSTSSDAVASNDAMEQLNNAVVRDKPLAGFVASSTGPQGGNVNDQSPSKQASPANPEEISLDI</sequence>
<evidence type="ECO:0000256" key="7">
    <source>
        <dbReference type="ARBA" id="ARBA00023242"/>
    </source>
</evidence>
<dbReference type="PANTHER" id="PTHR11246">
    <property type="entry name" value="PRE-MRNA SPLICING FACTOR"/>
    <property type="match status" value="1"/>
</dbReference>
<feature type="domain" description="Pre-mRNA-splicing factor SYF1 central HAT repeats" evidence="12">
    <location>
        <begin position="178"/>
        <end position="380"/>
    </location>
</feature>
<dbReference type="OrthoDB" id="10067343at2759"/>
<organism evidence="15 17">
    <name type="scientific">Schizosaccharomyces japonicus (strain yFS275 / FY16936)</name>
    <name type="common">Fission yeast</name>
    <dbReference type="NCBI Taxonomy" id="402676"/>
    <lineage>
        <taxon>Eukaryota</taxon>
        <taxon>Fungi</taxon>
        <taxon>Dikarya</taxon>
        <taxon>Ascomycota</taxon>
        <taxon>Taphrinomycotina</taxon>
        <taxon>Schizosaccharomycetes</taxon>
        <taxon>Schizosaccharomycetales</taxon>
        <taxon>Schizosaccharomycetaceae</taxon>
        <taxon>Schizosaccharomyces</taxon>
    </lineage>
</organism>
<dbReference type="RefSeq" id="XP_002172128.1">
    <property type="nucleotide sequence ID" value="XM_002172092.2"/>
</dbReference>
<evidence type="ECO:0000256" key="5">
    <source>
        <dbReference type="ARBA" id="ARBA00022737"/>
    </source>
</evidence>
<dbReference type="GO" id="GO:0000349">
    <property type="term" value="P:generation of catalytic spliceosome for first transesterification step"/>
    <property type="evidence" value="ECO:0000318"/>
    <property type="project" value="GO_Central"/>
</dbReference>
<dbReference type="GO" id="GO:0000974">
    <property type="term" value="C:Prp19 complex"/>
    <property type="evidence" value="ECO:0000318"/>
    <property type="project" value="GO_Central"/>
</dbReference>
<keyword evidence="6" id="KW-0508">mRNA splicing</keyword>
<keyword evidence="17" id="KW-1185">Reference proteome</keyword>
<evidence type="ECO:0000313" key="16">
    <source>
        <dbReference type="JaponicusDB" id="SJAG_00859"/>
    </source>
</evidence>
<dbReference type="InterPro" id="IPR011990">
    <property type="entry name" value="TPR-like_helical_dom_sf"/>
</dbReference>
<proteinExistence type="inferred from homology"/>
<comment type="similarity">
    <text evidence="2">Belongs to the crooked-neck family.</text>
</comment>
<evidence type="ECO:0000259" key="12">
    <source>
        <dbReference type="Pfam" id="PF23220"/>
    </source>
</evidence>
<evidence type="ECO:0000259" key="14">
    <source>
        <dbReference type="Pfam" id="PF23233"/>
    </source>
</evidence>
<evidence type="ECO:0000256" key="4">
    <source>
        <dbReference type="ARBA" id="ARBA00022728"/>
    </source>
</evidence>
<dbReference type="SUPFAM" id="SSF48452">
    <property type="entry name" value="TPR-like"/>
    <property type="match status" value="3"/>
</dbReference>
<evidence type="ECO:0000313" key="17">
    <source>
        <dbReference type="Proteomes" id="UP000001744"/>
    </source>
</evidence>
<dbReference type="InterPro" id="IPR056350">
    <property type="entry name" value="HAT_Syf1_central"/>
</dbReference>
<dbReference type="FunFam" id="1.25.40.10:FF:000023">
    <property type="entry name" value="Pre-mRNA-splicing factor SYF1"/>
    <property type="match status" value="1"/>
</dbReference>